<keyword evidence="1" id="KW-1133">Transmembrane helix</keyword>
<feature type="transmembrane region" description="Helical" evidence="1">
    <location>
        <begin position="6"/>
        <end position="27"/>
    </location>
</feature>
<reference evidence="2 3" key="1">
    <citation type="journal article" date="2019" name="Environ. Microbiol.">
        <title>Species interactions and distinct microbial communities in high Arctic permafrost affected cryosols are associated with the CH4 and CO2 gas fluxes.</title>
        <authorList>
            <person name="Altshuler I."/>
            <person name="Hamel J."/>
            <person name="Turney S."/>
            <person name="Magnuson E."/>
            <person name="Levesque R."/>
            <person name="Greer C."/>
            <person name="Whyte L.G."/>
        </authorList>
    </citation>
    <scope>NUCLEOTIDE SEQUENCE [LARGE SCALE GENOMIC DNA]</scope>
    <source>
        <strain evidence="2 3">42</strain>
    </source>
</reference>
<keyword evidence="1" id="KW-0812">Transmembrane</keyword>
<accession>A0A502ELA8</accession>
<feature type="transmembrane region" description="Helical" evidence="1">
    <location>
        <begin position="48"/>
        <end position="68"/>
    </location>
</feature>
<comment type="caution">
    <text evidence="2">The sequence shown here is derived from an EMBL/GenBank/DDBJ whole genome shotgun (WGS) entry which is preliminary data.</text>
</comment>
<evidence type="ECO:0000313" key="3">
    <source>
        <dbReference type="Proteomes" id="UP000319700"/>
    </source>
</evidence>
<sequence>MKYRNFLHTILIILNIVSLYFIIDLFSYDEIIGYVLSEGKRSSDPRDLAYLLFVTSLSNLYFLAFIIMERAFESNN</sequence>
<organism evidence="2 3">
    <name type="scientific">Flavobacterium pectinovorum</name>
    <dbReference type="NCBI Taxonomy" id="29533"/>
    <lineage>
        <taxon>Bacteria</taxon>
        <taxon>Pseudomonadati</taxon>
        <taxon>Bacteroidota</taxon>
        <taxon>Flavobacteriia</taxon>
        <taxon>Flavobacteriales</taxon>
        <taxon>Flavobacteriaceae</taxon>
        <taxon>Flavobacterium</taxon>
    </lineage>
</organism>
<gene>
    <name evidence="2" type="ORF">EAH81_16535</name>
</gene>
<dbReference type="AlphaFoldDB" id="A0A502ELA8"/>
<keyword evidence="1" id="KW-0472">Membrane</keyword>
<dbReference type="EMBL" id="RCZH01000010">
    <property type="protein sequence ID" value="TPG38525.1"/>
    <property type="molecule type" value="Genomic_DNA"/>
</dbReference>
<dbReference type="Proteomes" id="UP000319700">
    <property type="component" value="Unassembled WGS sequence"/>
</dbReference>
<name>A0A502ELA8_9FLAO</name>
<protein>
    <submittedName>
        <fullName evidence="2">Uncharacterized protein</fullName>
    </submittedName>
</protein>
<evidence type="ECO:0000256" key="1">
    <source>
        <dbReference type="SAM" id="Phobius"/>
    </source>
</evidence>
<evidence type="ECO:0000313" key="2">
    <source>
        <dbReference type="EMBL" id="TPG38525.1"/>
    </source>
</evidence>
<keyword evidence="3" id="KW-1185">Reference proteome</keyword>
<proteinExistence type="predicted"/>